<dbReference type="RefSeq" id="WP_053822087.1">
    <property type="nucleotide sequence ID" value="NZ_BAAAEB010000005.1"/>
</dbReference>
<comment type="function">
    <text evidence="2">Antitoxin component of a type II toxin-antitoxin (TA) system.</text>
</comment>
<comment type="caution">
    <text evidence="3">The sequence shown here is derived from an EMBL/GenBank/DDBJ whole genome shotgun (WGS) entry which is preliminary data.</text>
</comment>
<evidence type="ECO:0000313" key="3">
    <source>
        <dbReference type="EMBL" id="NNH11796.1"/>
    </source>
</evidence>
<protein>
    <recommendedName>
        <fullName evidence="2">Antitoxin</fullName>
    </recommendedName>
</protein>
<dbReference type="SUPFAM" id="SSF143120">
    <property type="entry name" value="YefM-like"/>
    <property type="match status" value="1"/>
</dbReference>
<organism evidence="3 4">
    <name type="scientific">Cupriavidus gilardii</name>
    <dbReference type="NCBI Taxonomy" id="82541"/>
    <lineage>
        <taxon>Bacteria</taxon>
        <taxon>Pseudomonadati</taxon>
        <taxon>Pseudomonadota</taxon>
        <taxon>Betaproteobacteria</taxon>
        <taxon>Burkholderiales</taxon>
        <taxon>Burkholderiaceae</taxon>
        <taxon>Cupriavidus</taxon>
    </lineage>
</organism>
<dbReference type="InterPro" id="IPR036165">
    <property type="entry name" value="YefM-like_sf"/>
</dbReference>
<dbReference type="InterPro" id="IPR006442">
    <property type="entry name" value="Antitoxin_Phd/YefM"/>
</dbReference>
<comment type="similarity">
    <text evidence="1 2">Belongs to the phD/YefM antitoxin family.</text>
</comment>
<dbReference type="EMBL" id="JABEMD010000019">
    <property type="protein sequence ID" value="NNH11796.1"/>
    <property type="molecule type" value="Genomic_DNA"/>
</dbReference>
<evidence type="ECO:0000256" key="2">
    <source>
        <dbReference type="RuleBase" id="RU362080"/>
    </source>
</evidence>
<reference evidence="3 4" key="1">
    <citation type="submission" date="2020-05" db="EMBL/GenBank/DDBJ databases">
        <title>MicrobeNet Type strains.</title>
        <authorList>
            <person name="Nicholson A.C."/>
        </authorList>
    </citation>
    <scope>NUCLEOTIDE SEQUENCE [LARGE SCALE GENOMIC DNA]</scope>
    <source>
        <strain evidence="3 4">ATCC 700815</strain>
    </source>
</reference>
<dbReference type="Proteomes" id="UP000542973">
    <property type="component" value="Unassembled WGS sequence"/>
</dbReference>
<gene>
    <name evidence="3" type="ORF">HLB16_13000</name>
</gene>
<dbReference type="NCBIfam" id="TIGR01552">
    <property type="entry name" value="phd_fam"/>
    <property type="match status" value="1"/>
</dbReference>
<evidence type="ECO:0000313" key="4">
    <source>
        <dbReference type="Proteomes" id="UP000542973"/>
    </source>
</evidence>
<dbReference type="AlphaFoldDB" id="A0A849BBL9"/>
<dbReference type="Pfam" id="PF02604">
    <property type="entry name" value="PhdYeFM_antitox"/>
    <property type="match status" value="1"/>
</dbReference>
<sequence length="85" mass="9157">MLIVNMHDAKSRLSQLVEAVESGSQAEVIIARNGQPAARIVPIEPLDISKRIGGGVAFLGAFAAMSQEEFDESNEEIARLFTEGE</sequence>
<dbReference type="Gene3D" id="3.40.1620.10">
    <property type="entry name" value="YefM-like domain"/>
    <property type="match status" value="1"/>
</dbReference>
<evidence type="ECO:0000256" key="1">
    <source>
        <dbReference type="ARBA" id="ARBA00009981"/>
    </source>
</evidence>
<proteinExistence type="inferred from homology"/>
<accession>A0A849BBL9</accession>
<name>A0A849BBL9_9BURK</name>